<dbReference type="InterPro" id="IPR036071">
    <property type="entry name" value="AMMECR1_dom_sf"/>
</dbReference>
<dbReference type="NCBIfam" id="TIGR04335">
    <property type="entry name" value="AmmeMemoSam_A"/>
    <property type="match status" value="1"/>
</dbReference>
<dbReference type="PROSITE" id="PS51112">
    <property type="entry name" value="AMMECR1"/>
    <property type="match status" value="1"/>
</dbReference>
<protein>
    <recommendedName>
        <fullName evidence="2">MEMO1 family protein A2024_06415</fullName>
    </recommendedName>
</protein>
<feature type="chain" id="PRO_5009520847" description="MEMO1 family protein A2024_06415" evidence="3">
    <location>
        <begin position="21"/>
        <end position="503"/>
    </location>
</feature>
<keyword evidence="3" id="KW-0732">Signal</keyword>
<evidence type="ECO:0000313" key="6">
    <source>
        <dbReference type="Proteomes" id="UP000177230"/>
    </source>
</evidence>
<dbReference type="SUPFAM" id="SSF53213">
    <property type="entry name" value="LigB-like"/>
    <property type="match status" value="1"/>
</dbReference>
<evidence type="ECO:0000259" key="4">
    <source>
        <dbReference type="PROSITE" id="PS51112"/>
    </source>
</evidence>
<dbReference type="EMBL" id="MFFM01000017">
    <property type="protein sequence ID" value="OGF13470.1"/>
    <property type="molecule type" value="Genomic_DNA"/>
</dbReference>
<dbReference type="CDD" id="cd07361">
    <property type="entry name" value="MEMO_like"/>
    <property type="match status" value="1"/>
</dbReference>
<dbReference type="NCBIfam" id="TIGR04336">
    <property type="entry name" value="AmmeMemoSam_B"/>
    <property type="match status" value="1"/>
</dbReference>
<dbReference type="Gene3D" id="3.30.1490.150">
    <property type="entry name" value="Hypothetical protein ph0010, domain 2"/>
    <property type="match status" value="1"/>
</dbReference>
<organism evidence="5 6">
    <name type="scientific">Candidatus Edwardsbacteria bacterium GWF2_54_11</name>
    <dbReference type="NCBI Taxonomy" id="1817851"/>
    <lineage>
        <taxon>Bacteria</taxon>
        <taxon>Candidatus Edwardsiibacteriota</taxon>
    </lineage>
</organism>
<evidence type="ECO:0000256" key="2">
    <source>
        <dbReference type="HAMAP-Rule" id="MF_00055"/>
    </source>
</evidence>
<dbReference type="Pfam" id="PF01875">
    <property type="entry name" value="Memo"/>
    <property type="match status" value="1"/>
</dbReference>
<dbReference type="InterPro" id="IPR002737">
    <property type="entry name" value="MEMO1_fam"/>
</dbReference>
<dbReference type="InterPro" id="IPR027485">
    <property type="entry name" value="AMMECR1_N"/>
</dbReference>
<comment type="caution">
    <text evidence="5">The sequence shown here is derived from an EMBL/GenBank/DDBJ whole genome shotgun (WGS) entry which is preliminary data.</text>
</comment>
<dbReference type="Gene3D" id="3.30.700.20">
    <property type="entry name" value="Hypothetical protein ph0010, domain 1"/>
    <property type="match status" value="1"/>
</dbReference>
<dbReference type="Pfam" id="PF01871">
    <property type="entry name" value="AMMECR1"/>
    <property type="match status" value="1"/>
</dbReference>
<feature type="domain" description="AMMECR1" evidence="4">
    <location>
        <begin position="310"/>
        <end position="503"/>
    </location>
</feature>
<comment type="similarity">
    <text evidence="1 2">Belongs to the MEMO1 family.</text>
</comment>
<dbReference type="HAMAP" id="MF_00055">
    <property type="entry name" value="MEMO1"/>
    <property type="match status" value="1"/>
</dbReference>
<dbReference type="PANTHER" id="PTHR11060">
    <property type="entry name" value="PROTEIN MEMO1"/>
    <property type="match status" value="1"/>
</dbReference>
<dbReference type="InterPro" id="IPR002733">
    <property type="entry name" value="AMMECR1_domain"/>
</dbReference>
<sequence>MNYIHLFLMLNLLWLSVCSAQPEKEGQAMNIRRSIIAGSWYPGEADKLSAQINKYLDAAKKAESDGVLTGIIVPHAGYLYSGPTAAYAYKNINPENISTVIMVGPSHSAYFEGTAVYGFGAWETPLGKTEIDSKLAEEIISQDQKYINDNPGAHAKEHSLEIQLPFLQSVMHSGFKIVPIMLYDQSLASCDRLAQTIAGAVKGRDDVLLLASSDLSHYHSQAEAKRLDKLVMDAVGKFDPEKLAGDLAFEKCEACGGGPMVTVMLACRYLGADRSVVYDYRTSGDVTGDKGQVVGYLAAGLYNTKNKKEKIKKQIIEDDKLTLEEKRELFRIAHQSIEAEVRGLPKPKFTPLTPRLAELRGVFVTLKESGNLRGCIGYIEGIRPLYQAVAEMAVAAATGDPRFPPVTTRELPELEYEISVLTPKRQIDSPEEFIVGRHGIIVQRGGRSGVFLPQVAAEEGWTREETLSYLCLHKAGLPAGAWKDKETKLFVFEAEVIEGKDIK</sequence>
<evidence type="ECO:0000256" key="1">
    <source>
        <dbReference type="ARBA" id="ARBA00006315"/>
    </source>
</evidence>
<dbReference type="AlphaFoldDB" id="A0A1F5RGC6"/>
<reference evidence="5 6" key="1">
    <citation type="journal article" date="2016" name="Nat. Commun.">
        <title>Thousands of microbial genomes shed light on interconnected biogeochemical processes in an aquifer system.</title>
        <authorList>
            <person name="Anantharaman K."/>
            <person name="Brown C.T."/>
            <person name="Hug L.A."/>
            <person name="Sharon I."/>
            <person name="Castelle C.J."/>
            <person name="Probst A.J."/>
            <person name="Thomas B.C."/>
            <person name="Singh A."/>
            <person name="Wilkins M.J."/>
            <person name="Karaoz U."/>
            <person name="Brodie E.L."/>
            <person name="Williams K.H."/>
            <person name="Hubbard S.S."/>
            <person name="Banfield J.F."/>
        </authorList>
    </citation>
    <scope>NUCLEOTIDE SEQUENCE [LARGE SCALE GENOMIC DNA]</scope>
</reference>
<dbReference type="InterPro" id="IPR027623">
    <property type="entry name" value="AmmeMemoSam_A"/>
</dbReference>
<proteinExistence type="inferred from homology"/>
<feature type="signal peptide" evidence="3">
    <location>
        <begin position="1"/>
        <end position="20"/>
    </location>
</feature>
<evidence type="ECO:0000313" key="5">
    <source>
        <dbReference type="EMBL" id="OGF13470.1"/>
    </source>
</evidence>
<dbReference type="Proteomes" id="UP000177230">
    <property type="component" value="Unassembled WGS sequence"/>
</dbReference>
<dbReference type="NCBIfam" id="TIGR00296">
    <property type="entry name" value="TIGR00296 family protein"/>
    <property type="match status" value="1"/>
</dbReference>
<dbReference type="Gene3D" id="3.40.830.10">
    <property type="entry name" value="LigB-like"/>
    <property type="match status" value="1"/>
</dbReference>
<name>A0A1F5RGC6_9BACT</name>
<accession>A0A1F5RGC6</accession>
<dbReference type="PANTHER" id="PTHR11060:SF0">
    <property type="entry name" value="PROTEIN MEMO1"/>
    <property type="match status" value="1"/>
</dbReference>
<dbReference type="SUPFAM" id="SSF143447">
    <property type="entry name" value="AMMECR1-like"/>
    <property type="match status" value="1"/>
</dbReference>
<dbReference type="InterPro" id="IPR023473">
    <property type="entry name" value="AMMECR1"/>
</dbReference>
<gene>
    <name evidence="5" type="ORF">A2024_06415</name>
</gene>
<evidence type="ECO:0000256" key="3">
    <source>
        <dbReference type="SAM" id="SignalP"/>
    </source>
</evidence>